<comment type="caution">
    <text evidence="1">The sequence shown here is derived from an EMBL/GenBank/DDBJ whole genome shotgun (WGS) entry which is preliminary data.</text>
</comment>
<dbReference type="EMBL" id="ADVG01000003">
    <property type="protein sequence ID" value="EFH85262.1"/>
    <property type="molecule type" value="Genomic_DNA"/>
</dbReference>
<dbReference type="AlphaFoldDB" id="D6TUT6"/>
<evidence type="ECO:0000313" key="2">
    <source>
        <dbReference type="Proteomes" id="UP000004508"/>
    </source>
</evidence>
<dbReference type="Proteomes" id="UP000004508">
    <property type="component" value="Unassembled WGS sequence"/>
</dbReference>
<reference evidence="1 2" key="1">
    <citation type="journal article" date="2011" name="Stand. Genomic Sci.">
        <title>Non-contiguous finished genome sequence and contextual data of the filamentous soil bacterium Ktedonobacter racemifer type strain (SOSP1-21).</title>
        <authorList>
            <person name="Chang Y.J."/>
            <person name="Land M."/>
            <person name="Hauser L."/>
            <person name="Chertkov O."/>
            <person name="Del Rio T.G."/>
            <person name="Nolan M."/>
            <person name="Copeland A."/>
            <person name="Tice H."/>
            <person name="Cheng J.F."/>
            <person name="Lucas S."/>
            <person name="Han C."/>
            <person name="Goodwin L."/>
            <person name="Pitluck S."/>
            <person name="Ivanova N."/>
            <person name="Ovchinikova G."/>
            <person name="Pati A."/>
            <person name="Chen A."/>
            <person name="Palaniappan K."/>
            <person name="Mavromatis K."/>
            <person name="Liolios K."/>
            <person name="Brettin T."/>
            <person name="Fiebig A."/>
            <person name="Rohde M."/>
            <person name="Abt B."/>
            <person name="Goker M."/>
            <person name="Detter J.C."/>
            <person name="Woyke T."/>
            <person name="Bristow J."/>
            <person name="Eisen J.A."/>
            <person name="Markowitz V."/>
            <person name="Hugenholtz P."/>
            <person name="Kyrpides N.C."/>
            <person name="Klenk H.P."/>
            <person name="Lapidus A."/>
        </authorList>
    </citation>
    <scope>NUCLEOTIDE SEQUENCE [LARGE SCALE GENOMIC DNA]</scope>
    <source>
        <strain evidence="2">DSM 44963</strain>
    </source>
</reference>
<organism evidence="1 2">
    <name type="scientific">Ktedonobacter racemifer DSM 44963</name>
    <dbReference type="NCBI Taxonomy" id="485913"/>
    <lineage>
        <taxon>Bacteria</taxon>
        <taxon>Bacillati</taxon>
        <taxon>Chloroflexota</taxon>
        <taxon>Ktedonobacteria</taxon>
        <taxon>Ktedonobacterales</taxon>
        <taxon>Ktedonobacteraceae</taxon>
        <taxon>Ktedonobacter</taxon>
    </lineage>
</organism>
<evidence type="ECO:0000313" key="1">
    <source>
        <dbReference type="EMBL" id="EFH85262.1"/>
    </source>
</evidence>
<dbReference type="STRING" id="485913.Krac_6445"/>
<keyword evidence="2" id="KW-1185">Reference proteome</keyword>
<gene>
    <name evidence="1" type="ORF">Krac_6445</name>
</gene>
<dbReference type="RefSeq" id="WP_007917412.1">
    <property type="nucleotide sequence ID" value="NZ_ADVG01000003.1"/>
</dbReference>
<sequence length="56" mass="6280">MARLPNDLVELELGLGKKVFSPEPRPLYPCSWTFEKPWEYRGTDGQDGQTGGGLLE</sequence>
<accession>D6TUT6</accession>
<protein>
    <submittedName>
        <fullName evidence="1">Uncharacterized protein</fullName>
    </submittedName>
</protein>
<proteinExistence type="predicted"/>
<name>D6TUT6_KTERA</name>
<dbReference type="InParanoid" id="D6TUT6"/>